<dbReference type="EMBL" id="KN819519">
    <property type="protein sequence ID" value="KIJ09023.1"/>
    <property type="molecule type" value="Genomic_DNA"/>
</dbReference>
<dbReference type="HOGENOM" id="CLU_069878_1_0_1"/>
<sequence>MSSISIFGFFGLATGRRVASQKPGASTKSYHCFYTTALQCSSGVALPAELRVYSPFNDSVLADNTVAFVVAKAHFPRNESVLLEASHIVPLPGDPSSDEYDNNLPDSPYPFIIGLGSVPSRFETLSDGVSKAFNVVSSEFVRDGLKTSSLQCIFDGSRPRWSRTPTPNVNSTIQYFGSFAGVTQDGIPRVTLDSIILNVGHNEPSTAATAPTPIKKWKFAAFAAPMYVHVPFSPDPSSLIYSQRW</sequence>
<organism evidence="1 2">
    <name type="scientific">Paxillus involutus ATCC 200175</name>
    <dbReference type="NCBI Taxonomy" id="664439"/>
    <lineage>
        <taxon>Eukaryota</taxon>
        <taxon>Fungi</taxon>
        <taxon>Dikarya</taxon>
        <taxon>Basidiomycota</taxon>
        <taxon>Agaricomycotina</taxon>
        <taxon>Agaricomycetes</taxon>
        <taxon>Agaricomycetidae</taxon>
        <taxon>Boletales</taxon>
        <taxon>Paxilineae</taxon>
        <taxon>Paxillaceae</taxon>
        <taxon>Paxillus</taxon>
    </lineage>
</organism>
<keyword evidence="2" id="KW-1185">Reference proteome</keyword>
<accession>A0A0C9TDC4</accession>
<reference evidence="1 2" key="1">
    <citation type="submission" date="2014-06" db="EMBL/GenBank/DDBJ databases">
        <authorList>
            <consortium name="DOE Joint Genome Institute"/>
            <person name="Kuo A."/>
            <person name="Kohler A."/>
            <person name="Nagy L.G."/>
            <person name="Floudas D."/>
            <person name="Copeland A."/>
            <person name="Barry K.W."/>
            <person name="Cichocki N."/>
            <person name="Veneault-Fourrey C."/>
            <person name="LaButti K."/>
            <person name="Lindquist E.A."/>
            <person name="Lipzen A."/>
            <person name="Lundell T."/>
            <person name="Morin E."/>
            <person name="Murat C."/>
            <person name="Sun H."/>
            <person name="Tunlid A."/>
            <person name="Henrissat B."/>
            <person name="Grigoriev I.V."/>
            <person name="Hibbett D.S."/>
            <person name="Martin F."/>
            <person name="Nordberg H.P."/>
            <person name="Cantor M.N."/>
            <person name="Hua S.X."/>
        </authorList>
    </citation>
    <scope>NUCLEOTIDE SEQUENCE [LARGE SCALE GENOMIC DNA]</scope>
    <source>
        <strain evidence="1 2">ATCC 200175</strain>
    </source>
</reference>
<proteinExistence type="predicted"/>
<gene>
    <name evidence="1" type="ORF">PAXINDRAFT_120072</name>
</gene>
<reference evidence="2" key="2">
    <citation type="submission" date="2015-01" db="EMBL/GenBank/DDBJ databases">
        <title>Evolutionary Origins and Diversification of the Mycorrhizal Mutualists.</title>
        <authorList>
            <consortium name="DOE Joint Genome Institute"/>
            <consortium name="Mycorrhizal Genomics Consortium"/>
            <person name="Kohler A."/>
            <person name="Kuo A."/>
            <person name="Nagy L.G."/>
            <person name="Floudas D."/>
            <person name="Copeland A."/>
            <person name="Barry K.W."/>
            <person name="Cichocki N."/>
            <person name="Veneault-Fourrey C."/>
            <person name="LaButti K."/>
            <person name="Lindquist E.A."/>
            <person name="Lipzen A."/>
            <person name="Lundell T."/>
            <person name="Morin E."/>
            <person name="Murat C."/>
            <person name="Riley R."/>
            <person name="Ohm R."/>
            <person name="Sun H."/>
            <person name="Tunlid A."/>
            <person name="Henrissat B."/>
            <person name="Grigoriev I.V."/>
            <person name="Hibbett D.S."/>
            <person name="Martin F."/>
        </authorList>
    </citation>
    <scope>NUCLEOTIDE SEQUENCE [LARGE SCALE GENOMIC DNA]</scope>
    <source>
        <strain evidence="2">ATCC 200175</strain>
    </source>
</reference>
<evidence type="ECO:0000313" key="2">
    <source>
        <dbReference type="Proteomes" id="UP000053647"/>
    </source>
</evidence>
<protein>
    <submittedName>
        <fullName evidence="1">Uncharacterized protein</fullName>
    </submittedName>
</protein>
<evidence type="ECO:0000313" key="1">
    <source>
        <dbReference type="EMBL" id="KIJ09023.1"/>
    </source>
</evidence>
<name>A0A0C9TDC4_PAXIN</name>
<dbReference type="OrthoDB" id="3258371at2759"/>
<dbReference type="AlphaFoldDB" id="A0A0C9TDC4"/>
<dbReference type="Proteomes" id="UP000053647">
    <property type="component" value="Unassembled WGS sequence"/>
</dbReference>